<feature type="region of interest" description="Disordered" evidence="1">
    <location>
        <begin position="1"/>
        <end position="44"/>
    </location>
</feature>
<feature type="region of interest" description="Disordered" evidence="1">
    <location>
        <begin position="84"/>
        <end position="103"/>
    </location>
</feature>
<feature type="compositionally biased region" description="Basic and acidic residues" evidence="1">
    <location>
        <begin position="24"/>
        <end position="44"/>
    </location>
</feature>
<dbReference type="Gramene" id="OE9A045221T1">
    <property type="protein sequence ID" value="OE9A045221C1"/>
    <property type="gene ID" value="OE9A045221"/>
</dbReference>
<organism evidence="2 3">
    <name type="scientific">Olea europaea subsp. europaea</name>
    <dbReference type="NCBI Taxonomy" id="158383"/>
    <lineage>
        <taxon>Eukaryota</taxon>
        <taxon>Viridiplantae</taxon>
        <taxon>Streptophyta</taxon>
        <taxon>Embryophyta</taxon>
        <taxon>Tracheophyta</taxon>
        <taxon>Spermatophyta</taxon>
        <taxon>Magnoliopsida</taxon>
        <taxon>eudicotyledons</taxon>
        <taxon>Gunneridae</taxon>
        <taxon>Pentapetalae</taxon>
        <taxon>asterids</taxon>
        <taxon>lamiids</taxon>
        <taxon>Lamiales</taxon>
        <taxon>Oleaceae</taxon>
        <taxon>Oleeae</taxon>
        <taxon>Olea</taxon>
    </lineage>
</organism>
<feature type="compositionally biased region" description="Basic and acidic residues" evidence="1">
    <location>
        <begin position="8"/>
        <end position="17"/>
    </location>
</feature>
<dbReference type="EMBL" id="CACTIH010003684">
    <property type="protein sequence ID" value="CAA2981966.1"/>
    <property type="molecule type" value="Genomic_DNA"/>
</dbReference>
<reference evidence="2 3" key="1">
    <citation type="submission" date="2019-12" db="EMBL/GenBank/DDBJ databases">
        <authorList>
            <person name="Alioto T."/>
            <person name="Alioto T."/>
            <person name="Gomez Garrido J."/>
        </authorList>
    </citation>
    <scope>NUCLEOTIDE SEQUENCE [LARGE SCALE GENOMIC DNA]</scope>
</reference>
<gene>
    <name evidence="2" type="ORF">OLEA9_A045221</name>
</gene>
<dbReference type="AlphaFoldDB" id="A0A8S0RRN8"/>
<feature type="region of interest" description="Disordered" evidence="1">
    <location>
        <begin position="138"/>
        <end position="173"/>
    </location>
</feature>
<accession>A0A8S0RRN8</accession>
<protein>
    <submittedName>
        <fullName evidence="2">Uncharacterized protein</fullName>
    </submittedName>
</protein>
<comment type="caution">
    <text evidence="2">The sequence shown here is derived from an EMBL/GenBank/DDBJ whole genome shotgun (WGS) entry which is preliminary data.</text>
</comment>
<dbReference type="Proteomes" id="UP000594638">
    <property type="component" value="Unassembled WGS sequence"/>
</dbReference>
<evidence type="ECO:0000313" key="3">
    <source>
        <dbReference type="Proteomes" id="UP000594638"/>
    </source>
</evidence>
<keyword evidence="3" id="KW-1185">Reference proteome</keyword>
<feature type="compositionally biased region" description="Basic residues" evidence="1">
    <location>
        <begin position="156"/>
        <end position="166"/>
    </location>
</feature>
<dbReference type="OrthoDB" id="1838623at2759"/>
<name>A0A8S0RRN8_OLEEU</name>
<sequence>MSVRRRERYQPRRDRASDCGVRGADGDRKRGASGERSEGRDREEKLLQRREGVNFGVRMESAALVLVWSQPSVIAVRAYLMSVQRKERSQPRSEQASDFGVRGARGYRNSDGVLCASSGTVAPVSNCGPSVFDVNPAQGAISTAEGPGQRLWGPRSRWRSKAKGRRGALGGAG</sequence>
<evidence type="ECO:0000313" key="2">
    <source>
        <dbReference type="EMBL" id="CAA2981966.1"/>
    </source>
</evidence>
<evidence type="ECO:0000256" key="1">
    <source>
        <dbReference type="SAM" id="MobiDB-lite"/>
    </source>
</evidence>
<proteinExistence type="predicted"/>